<evidence type="ECO:0000313" key="9">
    <source>
        <dbReference type="Proteomes" id="UP000652354"/>
    </source>
</evidence>
<keyword evidence="5" id="KW-0560">Oxidoreductase</keyword>
<evidence type="ECO:0000259" key="6">
    <source>
        <dbReference type="Pfam" id="PF01266"/>
    </source>
</evidence>
<evidence type="ECO:0000256" key="2">
    <source>
        <dbReference type="ARBA" id="ARBA00007330"/>
    </source>
</evidence>
<dbReference type="EMBL" id="BONR01000001">
    <property type="protein sequence ID" value="GIG54112.1"/>
    <property type="molecule type" value="Genomic_DNA"/>
</dbReference>
<comment type="cofactor">
    <cofactor evidence="1">
        <name>FAD</name>
        <dbReference type="ChEBI" id="CHEBI:57692"/>
    </cofactor>
</comment>
<comment type="caution">
    <text evidence="8">The sequence shown here is derived from an EMBL/GenBank/DDBJ whole genome shotgun (WGS) entry which is preliminary data.</text>
</comment>
<protein>
    <submittedName>
        <fullName evidence="8">Glycerol-3-phosphate dehydrogenase</fullName>
    </submittedName>
</protein>
<dbReference type="InterPro" id="IPR038299">
    <property type="entry name" value="DAO_C_sf"/>
</dbReference>
<dbReference type="PANTHER" id="PTHR11985">
    <property type="entry name" value="GLYCEROL-3-PHOSPHATE DEHYDROGENASE"/>
    <property type="match status" value="1"/>
</dbReference>
<dbReference type="Gene3D" id="3.30.9.10">
    <property type="entry name" value="D-Amino Acid Oxidase, subunit A, domain 2"/>
    <property type="match status" value="1"/>
</dbReference>
<dbReference type="PRINTS" id="PR01001">
    <property type="entry name" value="FADG3PDH"/>
</dbReference>
<gene>
    <name evidence="8" type="ORF">Dac01nite_08640</name>
</gene>
<dbReference type="RefSeq" id="WP_203653603.1">
    <property type="nucleotide sequence ID" value="NZ_BONR01000001.1"/>
</dbReference>
<dbReference type="Pfam" id="PF16901">
    <property type="entry name" value="DAO_C"/>
    <property type="match status" value="1"/>
</dbReference>
<keyword evidence="9" id="KW-1185">Reference proteome</keyword>
<proteinExistence type="inferred from homology"/>
<dbReference type="Gene3D" id="1.10.8.870">
    <property type="entry name" value="Alpha-glycerophosphate oxidase, cap domain"/>
    <property type="match status" value="1"/>
</dbReference>
<comment type="similarity">
    <text evidence="2">Belongs to the FAD-dependent glycerol-3-phosphate dehydrogenase family.</text>
</comment>
<evidence type="ECO:0000259" key="7">
    <source>
        <dbReference type="Pfam" id="PF16901"/>
    </source>
</evidence>
<evidence type="ECO:0000313" key="8">
    <source>
        <dbReference type="EMBL" id="GIG54112.1"/>
    </source>
</evidence>
<dbReference type="GO" id="GO:0046168">
    <property type="term" value="P:glycerol-3-phosphate catabolic process"/>
    <property type="evidence" value="ECO:0007669"/>
    <property type="project" value="TreeGrafter"/>
</dbReference>
<dbReference type="Pfam" id="PF01266">
    <property type="entry name" value="DAO"/>
    <property type="match status" value="1"/>
</dbReference>
<reference evidence="8" key="1">
    <citation type="submission" date="2021-01" db="EMBL/GenBank/DDBJ databases">
        <title>Whole genome shotgun sequence of Demequina activiva NBRC 110675.</title>
        <authorList>
            <person name="Komaki H."/>
            <person name="Tamura T."/>
        </authorList>
    </citation>
    <scope>NUCLEOTIDE SEQUENCE</scope>
    <source>
        <strain evidence="8">NBRC 110675</strain>
    </source>
</reference>
<feature type="domain" description="Alpha-glycerophosphate oxidase C-terminal" evidence="7">
    <location>
        <begin position="418"/>
        <end position="539"/>
    </location>
</feature>
<dbReference type="InterPro" id="IPR036188">
    <property type="entry name" value="FAD/NAD-bd_sf"/>
</dbReference>
<dbReference type="GO" id="GO:0004368">
    <property type="term" value="F:glycerol-3-phosphate dehydrogenase (quinone) activity"/>
    <property type="evidence" value="ECO:0007669"/>
    <property type="project" value="InterPro"/>
</dbReference>
<name>A0A919Q0X1_9MICO</name>
<dbReference type="InterPro" id="IPR031656">
    <property type="entry name" value="DAO_C"/>
</dbReference>
<dbReference type="AlphaFoldDB" id="A0A919Q0X1"/>
<feature type="domain" description="FAD dependent oxidoreductase" evidence="6">
    <location>
        <begin position="17"/>
        <end position="361"/>
    </location>
</feature>
<keyword evidence="3" id="KW-0285">Flavoprotein</keyword>
<evidence type="ECO:0000256" key="5">
    <source>
        <dbReference type="ARBA" id="ARBA00023002"/>
    </source>
</evidence>
<evidence type="ECO:0000256" key="1">
    <source>
        <dbReference type="ARBA" id="ARBA00001974"/>
    </source>
</evidence>
<accession>A0A919Q0X1</accession>
<sequence>MTDRLASSIAGGARPTVLVIGGGINGLAVFRDLCLQGVDAVLVERGDISAGASAASSRMVHGGLRYLEYGELRLVRESVQERNRLLRNAAHHVAPLPTTIPLRRYWSGLLTAPLRLLRLTRSAHHSERGAVLVKVGLLAYDAFSGAGGPVPRHEFRGRRRSHQMFPALAPEVRCTATYFDAAVAQPERVAIDLLRDALEANPRSRAVTYAEVTGVEPEGAVVTDAETGETVVVDANVIVNASGPWTDLTNAALGEPTAWMGGTKGSHIVVDHPELLAATGGHEMFFEHADGRIVLIHPMHGRVMIGTTDIPADPREPARCTEDEVQYFLDLVADVFPGITVEPAQIVYRFAGIRPLPRADRTAPGAVSRDYRIETSEDAQGRLRLSIVGGKWTTFRALGERVADQVLEAQGLSRLRDTRDVAIGGARGLPLSADDRLEWAADHLAAAEPGRRDELLRRYGTRAPEVLDHLRDGEDHAILGDRLSIREVDYLVAAEHARTVSDILQRRTSLAFEGRVTREVVERVADAMAPRMGWDEAQRARQVARCVSELADGHGVEIGSPVG</sequence>
<evidence type="ECO:0000256" key="3">
    <source>
        <dbReference type="ARBA" id="ARBA00022630"/>
    </source>
</evidence>
<evidence type="ECO:0000256" key="4">
    <source>
        <dbReference type="ARBA" id="ARBA00022827"/>
    </source>
</evidence>
<organism evidence="8 9">
    <name type="scientific">Demequina activiva</name>
    <dbReference type="NCBI Taxonomy" id="1582364"/>
    <lineage>
        <taxon>Bacteria</taxon>
        <taxon>Bacillati</taxon>
        <taxon>Actinomycetota</taxon>
        <taxon>Actinomycetes</taxon>
        <taxon>Micrococcales</taxon>
        <taxon>Demequinaceae</taxon>
        <taxon>Demequina</taxon>
    </lineage>
</organism>
<keyword evidence="4" id="KW-0274">FAD</keyword>
<dbReference type="Proteomes" id="UP000652354">
    <property type="component" value="Unassembled WGS sequence"/>
</dbReference>
<dbReference type="PANTHER" id="PTHR11985:SF15">
    <property type="entry name" value="GLYCEROL-3-PHOSPHATE DEHYDROGENASE, MITOCHONDRIAL"/>
    <property type="match status" value="1"/>
</dbReference>
<dbReference type="Gene3D" id="3.50.50.60">
    <property type="entry name" value="FAD/NAD(P)-binding domain"/>
    <property type="match status" value="1"/>
</dbReference>
<dbReference type="InterPro" id="IPR000447">
    <property type="entry name" value="G3P_DH_FAD-dep"/>
</dbReference>
<dbReference type="SUPFAM" id="SSF51905">
    <property type="entry name" value="FAD/NAD(P)-binding domain"/>
    <property type="match status" value="1"/>
</dbReference>
<dbReference type="InterPro" id="IPR006076">
    <property type="entry name" value="FAD-dep_OxRdtase"/>
</dbReference>